<evidence type="ECO:0000256" key="1">
    <source>
        <dbReference type="ARBA" id="ARBA00006429"/>
    </source>
</evidence>
<keyword evidence="3" id="KW-0378">Hydrolase</keyword>
<feature type="compositionally biased region" description="Low complexity" evidence="4">
    <location>
        <begin position="111"/>
        <end position="126"/>
    </location>
</feature>
<keyword evidence="7" id="KW-1185">Reference proteome</keyword>
<dbReference type="InterPro" id="IPR044925">
    <property type="entry name" value="His-Me_finger_sf"/>
</dbReference>
<evidence type="ECO:0000313" key="7">
    <source>
        <dbReference type="Proteomes" id="UP000018731"/>
    </source>
</evidence>
<dbReference type="EMBL" id="AZJI01000004">
    <property type="protein sequence ID" value="ETD24255.1"/>
    <property type="molecule type" value="Genomic_DNA"/>
</dbReference>
<dbReference type="PANTHER" id="PTHR33607:SF2">
    <property type="entry name" value="ENDONUCLEASE-1"/>
    <property type="match status" value="1"/>
</dbReference>
<dbReference type="eggNOG" id="COG2356">
    <property type="taxonomic scope" value="Bacteria"/>
</dbReference>
<dbReference type="GO" id="GO:0016787">
    <property type="term" value="F:hydrolase activity"/>
    <property type="evidence" value="ECO:0007669"/>
    <property type="project" value="UniProtKB-KW"/>
</dbReference>
<name>V8CB57_9HELI</name>
<evidence type="ECO:0000313" key="6">
    <source>
        <dbReference type="EMBL" id="ETD24255.1"/>
    </source>
</evidence>
<dbReference type="Proteomes" id="UP000018731">
    <property type="component" value="Unassembled WGS sequence"/>
</dbReference>
<feature type="compositionally biased region" description="Basic residues" evidence="4">
    <location>
        <begin position="273"/>
        <end position="297"/>
    </location>
</feature>
<feature type="chain" id="PRO_5004767407" evidence="5">
    <location>
        <begin position="30"/>
        <end position="297"/>
    </location>
</feature>
<organism evidence="6 7">
    <name type="scientific">Helicobacter macacae MIT 99-5501</name>
    <dbReference type="NCBI Taxonomy" id="1357400"/>
    <lineage>
        <taxon>Bacteria</taxon>
        <taxon>Pseudomonadati</taxon>
        <taxon>Campylobacterota</taxon>
        <taxon>Epsilonproteobacteria</taxon>
        <taxon>Campylobacterales</taxon>
        <taxon>Helicobacteraceae</taxon>
        <taxon>Helicobacter</taxon>
    </lineage>
</organism>
<dbReference type="RefSeq" id="WP_023927731.1">
    <property type="nucleotide sequence ID" value="NZ_KI669454.1"/>
</dbReference>
<evidence type="ECO:0000256" key="5">
    <source>
        <dbReference type="SAM" id="SignalP"/>
    </source>
</evidence>
<evidence type="ECO:0000256" key="4">
    <source>
        <dbReference type="SAM" id="MobiDB-lite"/>
    </source>
</evidence>
<gene>
    <name evidence="6" type="ORF">HMPREF2086_01005</name>
</gene>
<dbReference type="PATRIC" id="fig|1357400.3.peg.1375"/>
<dbReference type="AlphaFoldDB" id="V8CB57"/>
<dbReference type="InterPro" id="IPR007346">
    <property type="entry name" value="Endonuclease-I"/>
</dbReference>
<feature type="compositionally biased region" description="Polar residues" evidence="4">
    <location>
        <begin position="127"/>
        <end position="142"/>
    </location>
</feature>
<dbReference type="STRING" id="1357400.HMPREF2086_01005"/>
<feature type="signal peptide" evidence="5">
    <location>
        <begin position="1"/>
        <end position="29"/>
    </location>
</feature>
<feature type="region of interest" description="Disordered" evidence="4">
    <location>
        <begin position="271"/>
        <end position="297"/>
    </location>
</feature>
<dbReference type="HOGENOM" id="CLU_070541_0_0_7"/>
<reference evidence="6 7" key="1">
    <citation type="journal article" date="2014" name="Genome Announc.">
        <title>Draft genome sequences of six enterohepatic helicobacter species isolated from humans and one from rhesus macaques.</title>
        <authorList>
            <person name="Shen Z."/>
            <person name="Sheh A."/>
            <person name="Young S.K."/>
            <person name="Abouelliel A."/>
            <person name="Ward D.V."/>
            <person name="Earl A.M."/>
            <person name="Fox J.G."/>
        </authorList>
    </citation>
    <scope>NUCLEOTIDE SEQUENCE [LARGE SCALE GENOMIC DNA]</scope>
    <source>
        <strain evidence="6 7">MIT 99-5501</strain>
    </source>
</reference>
<protein>
    <submittedName>
        <fullName evidence="6">Uncharacterized protein</fullName>
    </submittedName>
</protein>
<dbReference type="PANTHER" id="PTHR33607">
    <property type="entry name" value="ENDONUCLEASE-1"/>
    <property type="match status" value="1"/>
</dbReference>
<dbReference type="GO" id="GO:0004518">
    <property type="term" value="F:nuclease activity"/>
    <property type="evidence" value="ECO:0007669"/>
    <property type="project" value="UniProtKB-KW"/>
</dbReference>
<keyword evidence="5" id="KW-0732">Signal</keyword>
<dbReference type="Pfam" id="PF04231">
    <property type="entry name" value="Endonuclease_1"/>
    <property type="match status" value="1"/>
</dbReference>
<comment type="similarity">
    <text evidence="1">Belongs to the EndA/NucM nuclease family.</text>
</comment>
<comment type="caution">
    <text evidence="6">The sequence shown here is derived from an EMBL/GenBank/DDBJ whole genome shotgun (WGS) entry which is preliminary data.</text>
</comment>
<evidence type="ECO:0000256" key="2">
    <source>
        <dbReference type="ARBA" id="ARBA00022722"/>
    </source>
</evidence>
<feature type="region of interest" description="Disordered" evidence="4">
    <location>
        <begin position="111"/>
        <end position="144"/>
    </location>
</feature>
<proteinExistence type="inferred from homology"/>
<accession>V8CB57</accession>
<dbReference type="SUPFAM" id="SSF54060">
    <property type="entry name" value="His-Me finger endonucleases"/>
    <property type="match status" value="1"/>
</dbReference>
<sequence>MANKDLDKILARLAIYALLCCLLSASAFAKARNFANAKATLKQIYLDLGQGAWEDFYCQAPFIPKDNRLEILPSQKYTPRISSKKVQYIEWEHIMPAHRFGGELKCWQDNQNKNNKNLPKNAKSAKTSNSAKTTKSAQSSRKSCQKDALFRQMEGDLRNLVPAIDEINRDRRDFEYAIPPSELEFSQYGACRVYSDFAEAKFYPAEYSRGWIARTYLYMSKKYGIKLTDDEEYIMHLWDKQYPPSKRERAIREAIEHKQKWEETMQVLDEAKKLHRKSKNPRKKPYKNPRKLRNVFR</sequence>
<keyword evidence="2" id="KW-0540">Nuclease</keyword>
<evidence type="ECO:0000256" key="3">
    <source>
        <dbReference type="ARBA" id="ARBA00022801"/>
    </source>
</evidence>